<organism evidence="7 8">
    <name type="scientific">Coffea canephora</name>
    <name type="common">Robusta coffee</name>
    <dbReference type="NCBI Taxonomy" id="49390"/>
    <lineage>
        <taxon>Eukaryota</taxon>
        <taxon>Viridiplantae</taxon>
        <taxon>Streptophyta</taxon>
        <taxon>Embryophyta</taxon>
        <taxon>Tracheophyta</taxon>
        <taxon>Spermatophyta</taxon>
        <taxon>Magnoliopsida</taxon>
        <taxon>eudicotyledons</taxon>
        <taxon>Gunneridae</taxon>
        <taxon>Pentapetalae</taxon>
        <taxon>asterids</taxon>
        <taxon>lamiids</taxon>
        <taxon>Gentianales</taxon>
        <taxon>Rubiaceae</taxon>
        <taxon>Ixoroideae</taxon>
        <taxon>Gardenieae complex</taxon>
        <taxon>Bertiereae - Coffeeae clade</taxon>
        <taxon>Coffeeae</taxon>
        <taxon>Coffea</taxon>
    </lineage>
</organism>
<evidence type="ECO:0000313" key="7">
    <source>
        <dbReference type="EMBL" id="CDP10594.1"/>
    </source>
</evidence>
<dbReference type="CDD" id="cd16664">
    <property type="entry name" value="RING-Ubox_PUB"/>
    <property type="match status" value="1"/>
</dbReference>
<dbReference type="Gene3D" id="3.30.40.10">
    <property type="entry name" value="Zinc/RING finger domain, C3HC4 (zinc finger)"/>
    <property type="match status" value="1"/>
</dbReference>
<dbReference type="InterPro" id="IPR016024">
    <property type="entry name" value="ARM-type_fold"/>
</dbReference>
<dbReference type="Proteomes" id="UP000295252">
    <property type="component" value="Chromosome VIII"/>
</dbReference>
<dbReference type="Gene3D" id="1.25.10.10">
    <property type="entry name" value="Leucine-rich Repeat Variant"/>
    <property type="match status" value="1"/>
</dbReference>
<dbReference type="EMBL" id="HG739129">
    <property type="protein sequence ID" value="CDP10594.1"/>
    <property type="molecule type" value="Genomic_DNA"/>
</dbReference>
<reference evidence="8" key="1">
    <citation type="journal article" date="2014" name="Science">
        <title>The coffee genome provides insight into the convergent evolution of caffeine biosynthesis.</title>
        <authorList>
            <person name="Denoeud F."/>
            <person name="Carretero-Paulet L."/>
            <person name="Dereeper A."/>
            <person name="Droc G."/>
            <person name="Guyot R."/>
            <person name="Pietrella M."/>
            <person name="Zheng C."/>
            <person name="Alberti A."/>
            <person name="Anthony F."/>
            <person name="Aprea G."/>
            <person name="Aury J.M."/>
            <person name="Bento P."/>
            <person name="Bernard M."/>
            <person name="Bocs S."/>
            <person name="Campa C."/>
            <person name="Cenci A."/>
            <person name="Combes M.C."/>
            <person name="Crouzillat D."/>
            <person name="Da Silva C."/>
            <person name="Daddiego L."/>
            <person name="De Bellis F."/>
            <person name="Dussert S."/>
            <person name="Garsmeur O."/>
            <person name="Gayraud T."/>
            <person name="Guignon V."/>
            <person name="Jahn K."/>
            <person name="Jamilloux V."/>
            <person name="Joet T."/>
            <person name="Labadie K."/>
            <person name="Lan T."/>
            <person name="Leclercq J."/>
            <person name="Lepelley M."/>
            <person name="Leroy T."/>
            <person name="Li L.T."/>
            <person name="Librado P."/>
            <person name="Lopez L."/>
            <person name="Munoz A."/>
            <person name="Noel B."/>
            <person name="Pallavicini A."/>
            <person name="Perrotta G."/>
            <person name="Poncet V."/>
            <person name="Pot D."/>
            <person name="Priyono X."/>
            <person name="Rigoreau M."/>
            <person name="Rouard M."/>
            <person name="Rozas J."/>
            <person name="Tranchant-Dubreuil C."/>
            <person name="VanBuren R."/>
            <person name="Zhang Q."/>
            <person name="Andrade A.C."/>
            <person name="Argout X."/>
            <person name="Bertrand B."/>
            <person name="de Kochko A."/>
            <person name="Graziosi G."/>
            <person name="Henry R.J."/>
            <person name="Jayarama X."/>
            <person name="Ming R."/>
            <person name="Nagai C."/>
            <person name="Rounsley S."/>
            <person name="Sankoff D."/>
            <person name="Giuliano G."/>
            <person name="Albert V.A."/>
            <person name="Wincker P."/>
            <person name="Lashermes P."/>
        </authorList>
    </citation>
    <scope>NUCLEOTIDE SEQUENCE [LARGE SCALE GENOMIC DNA]</scope>
    <source>
        <strain evidence="8">cv. DH200-94</strain>
    </source>
</reference>
<dbReference type="PANTHER" id="PTHR22849">
    <property type="entry name" value="WDSAM1 PROTEIN"/>
    <property type="match status" value="1"/>
</dbReference>
<evidence type="ECO:0000256" key="2">
    <source>
        <dbReference type="ARBA" id="ARBA00004906"/>
    </source>
</evidence>
<keyword evidence="8" id="KW-1185">Reference proteome</keyword>
<dbReference type="UniPathway" id="UPA00143"/>
<comment type="function">
    <text evidence="5">Functions as an E3 ubiquitin ligase.</text>
</comment>
<keyword evidence="4 5" id="KW-0833">Ubl conjugation pathway</keyword>
<evidence type="ECO:0000313" key="8">
    <source>
        <dbReference type="Proteomes" id="UP000295252"/>
    </source>
</evidence>
<dbReference type="InParanoid" id="A0A068UQQ9"/>
<proteinExistence type="predicted"/>
<name>A0A068UQQ9_COFCA</name>
<evidence type="ECO:0000256" key="4">
    <source>
        <dbReference type="ARBA" id="ARBA00022786"/>
    </source>
</evidence>
<dbReference type="OMA" id="CATYLKD"/>
<dbReference type="InterPro" id="IPR045210">
    <property type="entry name" value="RING-Ubox_PUB"/>
</dbReference>
<dbReference type="InterPro" id="IPR003613">
    <property type="entry name" value="Ubox_domain"/>
</dbReference>
<dbReference type="InterPro" id="IPR011989">
    <property type="entry name" value="ARM-like"/>
</dbReference>
<dbReference type="PROSITE" id="PS51698">
    <property type="entry name" value="U_BOX"/>
    <property type="match status" value="1"/>
</dbReference>
<evidence type="ECO:0000256" key="5">
    <source>
        <dbReference type="RuleBase" id="RU369093"/>
    </source>
</evidence>
<dbReference type="InterPro" id="IPR013083">
    <property type="entry name" value="Znf_RING/FYVE/PHD"/>
</dbReference>
<evidence type="ECO:0000256" key="1">
    <source>
        <dbReference type="ARBA" id="ARBA00000900"/>
    </source>
</evidence>
<accession>A0A068UQQ9</accession>
<dbReference type="GO" id="GO:0016567">
    <property type="term" value="P:protein ubiquitination"/>
    <property type="evidence" value="ECO:0007669"/>
    <property type="project" value="UniProtKB-UniRule"/>
</dbReference>
<dbReference type="PANTHER" id="PTHR22849:SF24">
    <property type="entry name" value="E3 UBIQUITIN-PROTEIN LIGASE PUB24"/>
    <property type="match status" value="1"/>
</dbReference>
<dbReference type="EC" id="2.3.2.27" evidence="5"/>
<dbReference type="InterPro" id="IPR045185">
    <property type="entry name" value="PUB22/23/24-like"/>
</dbReference>
<dbReference type="AlphaFoldDB" id="A0A068UQQ9"/>
<protein>
    <recommendedName>
        <fullName evidence="5 6">U-box domain-containing protein</fullName>
        <ecNumber evidence="5">2.3.2.27</ecNumber>
    </recommendedName>
    <alternativeName>
        <fullName evidence="5">RING-type E3 ubiquitin transferase PUB</fullName>
    </alternativeName>
</protein>
<dbReference type="SUPFAM" id="SSF57850">
    <property type="entry name" value="RING/U-box"/>
    <property type="match status" value="1"/>
</dbReference>
<keyword evidence="3 5" id="KW-0808">Transferase</keyword>
<comment type="pathway">
    <text evidence="2 5">Protein modification; protein ubiquitination.</text>
</comment>
<dbReference type="Gramene" id="CDP10594">
    <property type="protein sequence ID" value="CDP10594"/>
    <property type="gene ID" value="GSCOC_T00031361001"/>
</dbReference>
<dbReference type="SMART" id="SM00504">
    <property type="entry name" value="Ubox"/>
    <property type="match status" value="1"/>
</dbReference>
<dbReference type="Pfam" id="PF25598">
    <property type="entry name" value="ARM_PUB"/>
    <property type="match status" value="1"/>
</dbReference>
<dbReference type="Pfam" id="PF04564">
    <property type="entry name" value="U-box"/>
    <property type="match status" value="1"/>
</dbReference>
<feature type="domain" description="U-box" evidence="6">
    <location>
        <begin position="5"/>
        <end position="81"/>
    </location>
</feature>
<evidence type="ECO:0000256" key="3">
    <source>
        <dbReference type="ARBA" id="ARBA00022679"/>
    </source>
</evidence>
<dbReference type="FunCoup" id="A0A068UQQ9">
    <property type="interactions" value="44"/>
</dbReference>
<dbReference type="PhylomeDB" id="A0A068UQQ9"/>
<sequence length="413" mass="45936">MDDVEIPEYFICPISLHIMKDPVTAVTGITYDRESIEQWLLKRHNATCPVSKQPLPRDSELTPNNTLCRLIRAWCTANSAPDMDQVPTPKPPMSKFHFANLIRGLWLPNSQLEALQKLEALARENESNRKQMVEAGVTKPVISFVVACHRKEVTTGLAEALSIFFLIRSSLNQTKLVLIGNDEIIDALTWVLVCDLDHLDHSLTIKTHAISALKMLVQKANSSTLGRLKPDFFNRIIRYIKESNSQQGINAALQVMLDSCPSGRNRIMMVEAGAVSELIELEFSSAEKKTTELIFGILYHLCSCADGRAQFLSHAAGVAIVTKRILKVSPAADRRAMLILSLISKFSGTVGVVQEMLRVGAVAKLCMVIQADCESHLKDKAREILRTHSNAWKDSPCIDVHTLTSDKISRLTL</sequence>
<comment type="catalytic activity">
    <reaction evidence="1 5">
        <text>S-ubiquitinyl-[E2 ubiquitin-conjugating enzyme]-L-cysteine + [acceptor protein]-L-lysine = [E2 ubiquitin-conjugating enzyme]-L-cysteine + N(6)-ubiquitinyl-[acceptor protein]-L-lysine.</text>
        <dbReference type="EC" id="2.3.2.27"/>
    </reaction>
</comment>
<dbReference type="OrthoDB" id="10064100at2759"/>
<dbReference type="InterPro" id="IPR058678">
    <property type="entry name" value="ARM_PUB"/>
</dbReference>
<dbReference type="GO" id="GO:0061630">
    <property type="term" value="F:ubiquitin protein ligase activity"/>
    <property type="evidence" value="ECO:0007669"/>
    <property type="project" value="UniProtKB-UniRule"/>
</dbReference>
<evidence type="ECO:0000259" key="6">
    <source>
        <dbReference type="PROSITE" id="PS51698"/>
    </source>
</evidence>
<dbReference type="SUPFAM" id="SSF48371">
    <property type="entry name" value="ARM repeat"/>
    <property type="match status" value="1"/>
</dbReference>
<dbReference type="STRING" id="49390.A0A068UQQ9"/>
<gene>
    <name evidence="7" type="ORF">GSCOC_T00031361001</name>
</gene>